<dbReference type="NCBIfam" id="TIGR01509">
    <property type="entry name" value="HAD-SF-IA-v3"/>
    <property type="match status" value="1"/>
</dbReference>
<dbReference type="InterPro" id="IPR023198">
    <property type="entry name" value="PGP-like_dom2"/>
</dbReference>
<comment type="caution">
    <text evidence="1">The sequence shown here is derived from an EMBL/GenBank/DDBJ whole genome shotgun (WGS) entry which is preliminary data.</text>
</comment>
<dbReference type="PANTHER" id="PTHR18901:SF38">
    <property type="entry name" value="PSEUDOURIDINE-5'-PHOSPHATASE"/>
    <property type="match status" value="1"/>
</dbReference>
<dbReference type="GO" id="GO:0016791">
    <property type="term" value="F:phosphatase activity"/>
    <property type="evidence" value="ECO:0007669"/>
    <property type="project" value="TreeGrafter"/>
</dbReference>
<reference evidence="1 2" key="1">
    <citation type="submission" date="2022-07" db="EMBL/GenBank/DDBJ databases">
        <title>Genome-wide signatures of adaptation to extreme environments.</title>
        <authorList>
            <person name="Cho C.H."/>
            <person name="Yoon H.S."/>
        </authorList>
    </citation>
    <scope>NUCLEOTIDE SEQUENCE [LARGE SCALE GENOMIC DNA]</scope>
    <source>
        <strain evidence="1 2">DBV 063 E5</strain>
    </source>
</reference>
<evidence type="ECO:0000313" key="2">
    <source>
        <dbReference type="Proteomes" id="UP001301350"/>
    </source>
</evidence>
<dbReference type="InterPro" id="IPR023214">
    <property type="entry name" value="HAD_sf"/>
</dbReference>
<name>A0AAV9IRV6_CYACA</name>
<dbReference type="InterPro" id="IPR006439">
    <property type="entry name" value="HAD-SF_hydro_IA"/>
</dbReference>
<dbReference type="SUPFAM" id="SSF56784">
    <property type="entry name" value="HAD-like"/>
    <property type="match status" value="1"/>
</dbReference>
<dbReference type="Proteomes" id="UP001301350">
    <property type="component" value="Unassembled WGS sequence"/>
</dbReference>
<dbReference type="PANTHER" id="PTHR18901">
    <property type="entry name" value="2-DEOXYGLUCOSE-6-PHOSPHATE PHOSPHATASE 2"/>
    <property type="match status" value="1"/>
</dbReference>
<dbReference type="AlphaFoldDB" id="A0AAV9IRV6"/>
<gene>
    <name evidence="1" type="ORF">CDCA_CDCA03G0845</name>
</gene>
<keyword evidence="2" id="KW-1185">Reference proteome</keyword>
<dbReference type="PRINTS" id="PR00413">
    <property type="entry name" value="HADHALOGNASE"/>
</dbReference>
<dbReference type="EMBL" id="JANCYW010000003">
    <property type="protein sequence ID" value="KAK4534820.1"/>
    <property type="molecule type" value="Genomic_DNA"/>
</dbReference>
<dbReference type="InterPro" id="IPR036412">
    <property type="entry name" value="HAD-like_sf"/>
</dbReference>
<proteinExistence type="predicted"/>
<evidence type="ECO:0000313" key="1">
    <source>
        <dbReference type="EMBL" id="KAK4534820.1"/>
    </source>
</evidence>
<sequence length="254" mass="27658">MHTTSSPLQAVVFDLDGVLLDTEPLYIVAEQAIVDAYAERPGDVRQLTPQLLGTSAVDSARRVIDTYRLGVSVEAYLQERDRILCERLSQVRLLPGARRWSDHLQRVGVPQAIATSSSRAMWARKLAVHAEFFRRFDGLVVCNDDVERGKPAPDIFLAALARLQQRTTTPLEAARTWVFEDAPAGVLGAKRAGMPCVAVRNEHTPVTAYAAADKVLGSLVDVRPEWFGLPPYIQADGAVDGSAELPSKSSTAGP</sequence>
<dbReference type="SFLD" id="SFLDS00003">
    <property type="entry name" value="Haloacid_Dehalogenase"/>
    <property type="match status" value="1"/>
</dbReference>
<dbReference type="Gene3D" id="3.40.50.1000">
    <property type="entry name" value="HAD superfamily/HAD-like"/>
    <property type="match status" value="1"/>
</dbReference>
<organism evidence="1 2">
    <name type="scientific">Cyanidium caldarium</name>
    <name type="common">Red alga</name>
    <dbReference type="NCBI Taxonomy" id="2771"/>
    <lineage>
        <taxon>Eukaryota</taxon>
        <taxon>Rhodophyta</taxon>
        <taxon>Bangiophyceae</taxon>
        <taxon>Cyanidiales</taxon>
        <taxon>Cyanidiaceae</taxon>
        <taxon>Cyanidium</taxon>
    </lineage>
</organism>
<dbReference type="Pfam" id="PF00702">
    <property type="entry name" value="Hydrolase"/>
    <property type="match status" value="1"/>
</dbReference>
<protein>
    <submittedName>
        <fullName evidence="1">Uncharacterized protein</fullName>
    </submittedName>
</protein>
<dbReference type="Gene3D" id="1.10.150.240">
    <property type="entry name" value="Putative phosphatase, domain 2"/>
    <property type="match status" value="1"/>
</dbReference>
<accession>A0AAV9IRV6</accession>
<dbReference type="SFLD" id="SFLDG01129">
    <property type="entry name" value="C1.5:_HAD__Beta-PGM__Phosphata"/>
    <property type="match status" value="1"/>
</dbReference>